<evidence type="ECO:0000313" key="1">
    <source>
        <dbReference type="EMBL" id="KRN74749.1"/>
    </source>
</evidence>
<dbReference type="RefSeq" id="WP_057756116.1">
    <property type="nucleotide sequence ID" value="NZ_JQBP01000006.1"/>
</dbReference>
<proteinExistence type="predicted"/>
<protein>
    <submittedName>
        <fullName evidence="1">dUTPase</fullName>
    </submittedName>
</protein>
<reference evidence="1 2" key="1">
    <citation type="journal article" date="2015" name="Genome Announc.">
        <title>Expanding the biotechnology potential of lactobacilli through comparative genomics of 213 strains and associated genera.</title>
        <authorList>
            <person name="Sun Z."/>
            <person name="Harris H.M."/>
            <person name="McCann A."/>
            <person name="Guo C."/>
            <person name="Argimon S."/>
            <person name="Zhang W."/>
            <person name="Yang X."/>
            <person name="Jeffery I.B."/>
            <person name="Cooney J.C."/>
            <person name="Kagawa T.F."/>
            <person name="Liu W."/>
            <person name="Song Y."/>
            <person name="Salvetti E."/>
            <person name="Wrobel A."/>
            <person name="Rasinkangas P."/>
            <person name="Parkhill J."/>
            <person name="Rea M.C."/>
            <person name="O'Sullivan O."/>
            <person name="Ritari J."/>
            <person name="Douillard F.P."/>
            <person name="Paul Ross R."/>
            <person name="Yang R."/>
            <person name="Briner A.E."/>
            <person name="Felis G.E."/>
            <person name="de Vos W.M."/>
            <person name="Barrangou R."/>
            <person name="Klaenhammer T.R."/>
            <person name="Caufield P.W."/>
            <person name="Cui Y."/>
            <person name="Zhang H."/>
            <person name="O'Toole P.W."/>
        </authorList>
    </citation>
    <scope>NUCLEOTIDE SEQUENCE [LARGE SCALE GENOMIC DNA]</scope>
    <source>
        <strain evidence="1 2">DSM 20593</strain>
    </source>
</reference>
<evidence type="ECO:0000313" key="2">
    <source>
        <dbReference type="Proteomes" id="UP000051655"/>
    </source>
</evidence>
<gene>
    <name evidence="1" type="ORF">IV73_GL001157</name>
</gene>
<comment type="caution">
    <text evidence="1">The sequence shown here is derived from an EMBL/GenBank/DDBJ whole genome shotgun (WGS) entry which is preliminary data.</text>
</comment>
<dbReference type="PATRIC" id="fig|1616.3.peg.1190"/>
<sequence>MELDFARYLRLARTNFLEVADQWERPLKRDDLLLNDYLNLVQTLGELMQATDTLNPDVPKPTTSQPVAVVDIYAQGLIQFLMISLKQQWTHLMVLEPADLEKLGKFPQRRLQHQIMGELTMLLNSYHQRRQGDFAHAWRSYLKLGLFELKLTDVEINQAVDRQLHEA</sequence>
<dbReference type="EMBL" id="JQBP01000006">
    <property type="protein sequence ID" value="KRN74749.1"/>
    <property type="molecule type" value="Genomic_DNA"/>
</dbReference>
<organism evidence="1 2">
    <name type="scientific">Weissella kandleri</name>
    <dbReference type="NCBI Taxonomy" id="1616"/>
    <lineage>
        <taxon>Bacteria</taxon>
        <taxon>Bacillati</taxon>
        <taxon>Bacillota</taxon>
        <taxon>Bacilli</taxon>
        <taxon>Lactobacillales</taxon>
        <taxon>Lactobacillaceae</taxon>
        <taxon>Weissella</taxon>
    </lineage>
</organism>
<dbReference type="OrthoDB" id="5506143at2"/>
<dbReference type="AlphaFoldDB" id="A0A0R2JLH0"/>
<dbReference type="STRING" id="1616.IV73_GL001157"/>
<dbReference type="Proteomes" id="UP000051655">
    <property type="component" value="Unassembled WGS sequence"/>
</dbReference>
<accession>A0A0R2JLH0</accession>
<keyword evidence="2" id="KW-1185">Reference proteome</keyword>
<name>A0A0R2JLH0_9LACO</name>